<dbReference type="Proteomes" id="UP000299102">
    <property type="component" value="Unassembled WGS sequence"/>
</dbReference>
<evidence type="ECO:0000313" key="2">
    <source>
        <dbReference type="Proteomes" id="UP000299102"/>
    </source>
</evidence>
<dbReference type="OrthoDB" id="448051at2759"/>
<reference evidence="1 2" key="1">
    <citation type="journal article" date="2019" name="Commun. Biol.">
        <title>The bagworm genome reveals a unique fibroin gene that provides high tensile strength.</title>
        <authorList>
            <person name="Kono N."/>
            <person name="Nakamura H."/>
            <person name="Ohtoshi R."/>
            <person name="Tomita M."/>
            <person name="Numata K."/>
            <person name="Arakawa K."/>
        </authorList>
    </citation>
    <scope>NUCLEOTIDE SEQUENCE [LARGE SCALE GENOMIC DNA]</scope>
</reference>
<dbReference type="STRING" id="151549.A0A4C1ZE05"/>
<proteinExistence type="predicted"/>
<protein>
    <submittedName>
        <fullName evidence="1">Lipid droplet-associated hydrolase</fullName>
    </submittedName>
</protein>
<organism evidence="1 2">
    <name type="scientific">Eumeta variegata</name>
    <name type="common">Bagworm moth</name>
    <name type="synonym">Eumeta japonica</name>
    <dbReference type="NCBI Taxonomy" id="151549"/>
    <lineage>
        <taxon>Eukaryota</taxon>
        <taxon>Metazoa</taxon>
        <taxon>Ecdysozoa</taxon>
        <taxon>Arthropoda</taxon>
        <taxon>Hexapoda</taxon>
        <taxon>Insecta</taxon>
        <taxon>Pterygota</taxon>
        <taxon>Neoptera</taxon>
        <taxon>Endopterygota</taxon>
        <taxon>Lepidoptera</taxon>
        <taxon>Glossata</taxon>
        <taxon>Ditrysia</taxon>
        <taxon>Tineoidea</taxon>
        <taxon>Psychidae</taxon>
        <taxon>Oiketicinae</taxon>
        <taxon>Eumeta</taxon>
    </lineage>
</organism>
<keyword evidence="2" id="KW-1185">Reference proteome</keyword>
<comment type="caution">
    <text evidence="1">The sequence shown here is derived from an EMBL/GenBank/DDBJ whole genome shotgun (WGS) entry which is preliminary data.</text>
</comment>
<sequence>MDITVWMSSPNDEVLAVASGSDTGGSRRTASRTVPERPSVAAWALVYPRVGGGARRQPGGCWPYAAGDNSRRRVSLLTHRVRGTLWSNVGPNISRSAGPHDSWRPRGVTGSGGTAWTSFLVRGLYSDTREPHTMFRLLNIFLASSVLGRTARTSHNSEPSLRQSLCTECTGKPWPQRSAWISSTGKSVGMTRITAFSLRSSSRRRFKYIMEKVYETLNNVQTQLLVWDKPFASTGKDVIICITGNPGVVDFYEEFGTALNDITKLPVCVIEDLEEIKASVVTQYGLEKLLLT</sequence>
<accession>A0A4C1ZE05</accession>
<dbReference type="EMBL" id="BGZK01001700">
    <property type="protein sequence ID" value="GBP84827.1"/>
    <property type="molecule type" value="Genomic_DNA"/>
</dbReference>
<name>A0A4C1ZE05_EUMVA</name>
<dbReference type="AlphaFoldDB" id="A0A4C1ZE05"/>
<gene>
    <name evidence="1" type="ORF">EVAR_32726_1</name>
</gene>
<keyword evidence="1" id="KW-0378">Hydrolase</keyword>
<dbReference type="GO" id="GO:0016787">
    <property type="term" value="F:hydrolase activity"/>
    <property type="evidence" value="ECO:0007669"/>
    <property type="project" value="UniProtKB-KW"/>
</dbReference>
<evidence type="ECO:0000313" key="1">
    <source>
        <dbReference type="EMBL" id="GBP84827.1"/>
    </source>
</evidence>